<proteinExistence type="predicted"/>
<dbReference type="SUPFAM" id="SSF46785">
    <property type="entry name" value="Winged helix' DNA-binding domain"/>
    <property type="match status" value="1"/>
</dbReference>
<dbReference type="PANTHER" id="PTHR33164">
    <property type="entry name" value="TRANSCRIPTIONAL REGULATOR, MARR FAMILY"/>
    <property type="match status" value="1"/>
</dbReference>
<feature type="domain" description="HTH marR-type" evidence="2">
    <location>
        <begin position="1"/>
        <end position="115"/>
    </location>
</feature>
<dbReference type="InterPro" id="IPR000835">
    <property type="entry name" value="HTH_MarR-typ"/>
</dbReference>
<keyword evidence="1" id="KW-0238">DNA-binding</keyword>
<dbReference type="InterPro" id="IPR036390">
    <property type="entry name" value="WH_DNA-bd_sf"/>
</dbReference>
<evidence type="ECO:0000259" key="2">
    <source>
        <dbReference type="PROSITE" id="PS50995"/>
    </source>
</evidence>
<dbReference type="InterPro" id="IPR039422">
    <property type="entry name" value="MarR/SlyA-like"/>
</dbReference>
<dbReference type="PANTHER" id="PTHR33164:SF57">
    <property type="entry name" value="MARR-FAMILY TRANSCRIPTIONAL REGULATOR"/>
    <property type="match status" value="1"/>
</dbReference>
<comment type="caution">
    <text evidence="3">The sequence shown here is derived from an EMBL/GenBank/DDBJ whole genome shotgun (WGS) entry which is preliminary data.</text>
</comment>
<dbReference type="SMART" id="SM00347">
    <property type="entry name" value="HTH_MARR"/>
    <property type="match status" value="1"/>
</dbReference>
<keyword evidence="4" id="KW-1185">Reference proteome</keyword>
<dbReference type="EMBL" id="JAYJLD010000009">
    <property type="protein sequence ID" value="MEB3101619.1"/>
    <property type="molecule type" value="Genomic_DNA"/>
</dbReference>
<dbReference type="Gene3D" id="1.10.10.10">
    <property type="entry name" value="Winged helix-like DNA-binding domain superfamily/Winged helix DNA-binding domain"/>
    <property type="match status" value="1"/>
</dbReference>
<name>A0ABU5ZGJ2_9BACL</name>
<dbReference type="PRINTS" id="PR00598">
    <property type="entry name" value="HTHMARR"/>
</dbReference>
<evidence type="ECO:0000256" key="1">
    <source>
        <dbReference type="ARBA" id="ARBA00023125"/>
    </source>
</evidence>
<dbReference type="InterPro" id="IPR036388">
    <property type="entry name" value="WH-like_DNA-bd_sf"/>
</dbReference>
<dbReference type="PROSITE" id="PS50995">
    <property type="entry name" value="HTH_MARR_2"/>
    <property type="match status" value="1"/>
</dbReference>
<dbReference type="RefSeq" id="WP_371753738.1">
    <property type="nucleotide sequence ID" value="NZ_JAYJLD010000009.1"/>
</dbReference>
<dbReference type="Proteomes" id="UP001310386">
    <property type="component" value="Unassembled WGS sequence"/>
</dbReference>
<sequence length="126" mass="14162">MVAERIHQELTPEQHYGLDYIQANGPCPSSALSDRFGVNRSAVTALVDRLVSKGFVRRIPDSVDRRVVLLYMTDKGVAALKAGKESIRKFVGVCMEELEEAEIEQFIRVYEKMSDILQRKNTTGSS</sequence>
<protein>
    <submittedName>
        <fullName evidence="3">MarR family transcriptional regulator</fullName>
    </submittedName>
</protein>
<accession>A0ABU5ZGJ2</accession>
<evidence type="ECO:0000313" key="4">
    <source>
        <dbReference type="Proteomes" id="UP001310386"/>
    </source>
</evidence>
<reference evidence="3" key="1">
    <citation type="submission" date="2023-12" db="EMBL/GenBank/DDBJ databases">
        <title>Fervidustalea candida gen. nov., sp. nov., a novel member of the family Paenibacillaceae isolated from a geothermal area.</title>
        <authorList>
            <person name="Li W.-J."/>
            <person name="Jiao J.-Y."/>
            <person name="Chen Y."/>
        </authorList>
    </citation>
    <scope>NUCLEOTIDE SEQUENCE</scope>
    <source>
        <strain evidence="3">SYSU GA230002</strain>
    </source>
</reference>
<gene>
    <name evidence="3" type="ORF">VF724_08080</name>
</gene>
<organism evidence="3 4">
    <name type="scientific">Ferviditalea candida</name>
    <dbReference type="NCBI Taxonomy" id="3108399"/>
    <lineage>
        <taxon>Bacteria</taxon>
        <taxon>Bacillati</taxon>
        <taxon>Bacillota</taxon>
        <taxon>Bacilli</taxon>
        <taxon>Bacillales</taxon>
        <taxon>Paenibacillaceae</taxon>
        <taxon>Ferviditalea</taxon>
    </lineage>
</organism>
<evidence type="ECO:0000313" key="3">
    <source>
        <dbReference type="EMBL" id="MEB3101619.1"/>
    </source>
</evidence>
<dbReference type="Pfam" id="PF01047">
    <property type="entry name" value="MarR"/>
    <property type="match status" value="1"/>
</dbReference>